<feature type="region of interest" description="Disordered" evidence="11">
    <location>
        <begin position="1"/>
        <end position="35"/>
    </location>
</feature>
<feature type="transmembrane region" description="Helical" evidence="10">
    <location>
        <begin position="85"/>
        <end position="107"/>
    </location>
</feature>
<keyword evidence="13" id="KW-1185">Reference proteome</keyword>
<dbReference type="EMBL" id="JAWDGP010002185">
    <property type="protein sequence ID" value="KAK3784838.1"/>
    <property type="molecule type" value="Genomic_DNA"/>
</dbReference>
<dbReference type="AlphaFoldDB" id="A0AAE1ABH2"/>
<evidence type="ECO:0000313" key="13">
    <source>
        <dbReference type="Proteomes" id="UP001283361"/>
    </source>
</evidence>
<feature type="region of interest" description="Disordered" evidence="11">
    <location>
        <begin position="548"/>
        <end position="570"/>
    </location>
</feature>
<evidence type="ECO:0000256" key="5">
    <source>
        <dbReference type="ARBA" id="ARBA00022692"/>
    </source>
</evidence>
<keyword evidence="6 10" id="KW-1133">Transmembrane helix</keyword>
<gene>
    <name evidence="12" type="ORF">RRG08_056797</name>
</gene>
<name>A0AAE1ABH2_9GAST</name>
<reference evidence="12" key="1">
    <citation type="journal article" date="2023" name="G3 (Bethesda)">
        <title>A reference genome for the long-term kleptoplast-retaining sea slug Elysia crispata morphotype clarki.</title>
        <authorList>
            <person name="Eastman K.E."/>
            <person name="Pendleton A.L."/>
            <person name="Shaikh M.A."/>
            <person name="Suttiyut T."/>
            <person name="Ogas R."/>
            <person name="Tomko P."/>
            <person name="Gavelis G."/>
            <person name="Widhalm J.R."/>
            <person name="Wisecaver J.H."/>
        </authorList>
    </citation>
    <scope>NUCLEOTIDE SEQUENCE</scope>
    <source>
        <strain evidence="12">ECLA1</strain>
    </source>
</reference>
<comment type="similarity">
    <text evidence="2 10">Belongs to the ATG9 family.</text>
</comment>
<protein>
    <recommendedName>
        <fullName evidence="3 10">Autophagy-related protein 9</fullName>
    </recommendedName>
</protein>
<dbReference type="GO" id="GO:0034497">
    <property type="term" value="P:protein localization to phagophore assembly site"/>
    <property type="evidence" value="ECO:0007669"/>
    <property type="project" value="TreeGrafter"/>
</dbReference>
<dbReference type="GO" id="GO:0034727">
    <property type="term" value="P:piecemeal microautophagy of the nucleus"/>
    <property type="evidence" value="ECO:0007669"/>
    <property type="project" value="TreeGrafter"/>
</dbReference>
<keyword evidence="9 10" id="KW-0472">Membrane</keyword>
<dbReference type="GO" id="GO:0034045">
    <property type="term" value="C:phagophore assembly site membrane"/>
    <property type="evidence" value="ECO:0007669"/>
    <property type="project" value="UniProtKB-SubCell"/>
</dbReference>
<feature type="region of interest" description="Disordered" evidence="11">
    <location>
        <begin position="884"/>
        <end position="916"/>
    </location>
</feature>
<feature type="compositionally biased region" description="Polar residues" evidence="11">
    <location>
        <begin position="900"/>
        <end position="911"/>
    </location>
</feature>
<evidence type="ECO:0000256" key="8">
    <source>
        <dbReference type="ARBA" id="ARBA00023055"/>
    </source>
</evidence>
<feature type="transmembrane region" description="Helical" evidence="10">
    <location>
        <begin position="305"/>
        <end position="329"/>
    </location>
</feature>
<proteinExistence type="inferred from homology"/>
<feature type="transmembrane region" description="Helical" evidence="10">
    <location>
        <begin position="145"/>
        <end position="167"/>
    </location>
</feature>
<comment type="function">
    <text evidence="10">Phospholipid scramblase involved in autophagy. Cycles between the preautophagosomal structure/phagophore assembly site (PAS) and the cytoplasmic vesicle pool and supplies membrane for the growing autophagosome. Lipid scramblase activity plays a key role in preautophagosomal structure/phagophore assembly by distributing the phospholipids that arrive through ATG2 from the cytoplasmic to the luminal leaflet of the bilayer, thereby driving autophagosomal membrane expansion.</text>
</comment>
<dbReference type="GO" id="GO:0000422">
    <property type="term" value="P:autophagy of mitochondrion"/>
    <property type="evidence" value="ECO:0007669"/>
    <property type="project" value="TreeGrafter"/>
</dbReference>
<dbReference type="Pfam" id="PF04109">
    <property type="entry name" value="ATG9"/>
    <property type="match status" value="1"/>
</dbReference>
<evidence type="ECO:0000313" key="12">
    <source>
        <dbReference type="EMBL" id="KAK3784838.1"/>
    </source>
</evidence>
<dbReference type="Proteomes" id="UP001283361">
    <property type="component" value="Unassembled WGS sequence"/>
</dbReference>
<evidence type="ECO:0000256" key="2">
    <source>
        <dbReference type="ARBA" id="ARBA00006185"/>
    </source>
</evidence>
<evidence type="ECO:0000256" key="11">
    <source>
        <dbReference type="SAM" id="MobiDB-lite"/>
    </source>
</evidence>
<evidence type="ECO:0000256" key="1">
    <source>
        <dbReference type="ARBA" id="ARBA00004511"/>
    </source>
</evidence>
<dbReference type="GO" id="GO:0061709">
    <property type="term" value="P:reticulophagy"/>
    <property type="evidence" value="ECO:0007669"/>
    <property type="project" value="TreeGrafter"/>
</dbReference>
<organism evidence="12 13">
    <name type="scientific">Elysia crispata</name>
    <name type="common">lettuce slug</name>
    <dbReference type="NCBI Taxonomy" id="231223"/>
    <lineage>
        <taxon>Eukaryota</taxon>
        <taxon>Metazoa</taxon>
        <taxon>Spiralia</taxon>
        <taxon>Lophotrochozoa</taxon>
        <taxon>Mollusca</taxon>
        <taxon>Gastropoda</taxon>
        <taxon>Heterobranchia</taxon>
        <taxon>Euthyneura</taxon>
        <taxon>Panpulmonata</taxon>
        <taxon>Sacoglossa</taxon>
        <taxon>Placobranchoidea</taxon>
        <taxon>Plakobranchidae</taxon>
        <taxon>Elysia</taxon>
    </lineage>
</organism>
<comment type="subcellular location">
    <subcellularLocation>
        <location evidence="1 10">Preautophagosomal structure membrane</location>
        <topology evidence="1 10">Multi-pass membrane protein</topology>
    </subcellularLocation>
</comment>
<feature type="transmembrane region" description="Helical" evidence="10">
    <location>
        <begin position="387"/>
        <end position="411"/>
    </location>
</feature>
<keyword evidence="7 10" id="KW-0072">Autophagy</keyword>
<comment type="caution">
    <text evidence="12">The sequence shown here is derived from an EMBL/GenBank/DDBJ whole genome shotgun (WGS) entry which is preliminary data.</text>
</comment>
<dbReference type="PANTHER" id="PTHR13038:SF10">
    <property type="entry name" value="AUTOPHAGY-RELATED PROTEIN 9"/>
    <property type="match status" value="1"/>
</dbReference>
<evidence type="ECO:0000256" key="9">
    <source>
        <dbReference type="ARBA" id="ARBA00023136"/>
    </source>
</evidence>
<keyword evidence="4 10" id="KW-0813">Transport</keyword>
<evidence type="ECO:0000256" key="4">
    <source>
        <dbReference type="ARBA" id="ARBA00022448"/>
    </source>
</evidence>
<accession>A0AAE1ABH2</accession>
<evidence type="ECO:0000256" key="10">
    <source>
        <dbReference type="RuleBase" id="RU364027"/>
    </source>
</evidence>
<dbReference type="GO" id="GO:0006869">
    <property type="term" value="P:lipid transport"/>
    <property type="evidence" value="ECO:0007669"/>
    <property type="project" value="UniProtKB-KW"/>
</dbReference>
<feature type="region of interest" description="Disordered" evidence="11">
    <location>
        <begin position="977"/>
        <end position="1036"/>
    </location>
</feature>
<dbReference type="GO" id="GO:0005776">
    <property type="term" value="C:autophagosome"/>
    <property type="evidence" value="ECO:0007669"/>
    <property type="project" value="TreeGrafter"/>
</dbReference>
<keyword evidence="5 10" id="KW-0812">Transmembrane</keyword>
<dbReference type="PANTHER" id="PTHR13038">
    <property type="entry name" value="APG9 AUTOPHAGY 9"/>
    <property type="match status" value="1"/>
</dbReference>
<dbReference type="InterPro" id="IPR007241">
    <property type="entry name" value="Autophagy-rel_prot_9"/>
</dbReference>
<keyword evidence="8 10" id="KW-0445">Lipid transport</keyword>
<evidence type="ECO:0000256" key="7">
    <source>
        <dbReference type="ARBA" id="ARBA00023006"/>
    </source>
</evidence>
<sequence>MASDSEEIEYLALSSAPFRPTATQKTNDDSDEDDENEMFVHEEEGLLVHMSHDDNKSQWNHVDDLDKFFTSVYDYHQRHGFQNMVLAEVLQLMQFVFIVLFVTFLSYCVNYPELFDEVPHKNASHKKTLSDIVYPFGECSSRIPFFSWLLLFLCSLFFVGRIIKMAINFCNYLRTRNFFISALNTETSDLSSMTWHEVQIRLLEVQKEQQICIHKQELTELDIYHRILRFKNYLVAMVNKELLPLKFRLPFIGEHALLTHGMRFNLDILLYWSPWSIFVNSYTMREDYKSHQKRKQLSDQLSTHIGLLAILNLVLSPFIFLYQIIYFFFRYAEFVKRSPSFLGSRQWANYGRLYLRHFNELDHELVARLNRAYIPSTMYMRSFTSPFLIILAKYIAFFAGAPAAVLLVLGILDFNDVTKVEHLFTVASVCGMVATVCSGLIPDENEVFCPERLMMSILAQIHYMPSHWKGKAHTSNVREEFAMLFQYKVAYILEELLSPIFTPIWLLFCLRPKSAQIVDFFRCFTVEVSGVGDVCSFAQMDIKKHGNHEWTAPSATGASEESKVPKAQQGENGKIELSLMHFTSTNPEWKPPRESSNFVNGVKQEVQKDLPALTSIIADPISLPSLGYVNPIPSFFPMNSSLNRSSHYLTERSHAPPPTTSFGEAAGPGQSGCSGAPLKGGLSSLDYPVVNSSPHPTNMVESPGAGGGFSSLVSNTGSFYSTDFNSLSLVDEGQREMLSGNMSLSVLHLYETQYRRRFHGSGAGTSLAAGGHVGGLGSGRESYSYTPLPGLNHPTSAIPGYTGSRASCSPQYQVDSASSAKGEHYQFPSLSTSSFAPTTLGYQASSIESSSTTPVGGAIAGTVLSYPHDTGENIRTRTILTYPYQSSGGSNRDSHVGGHQQLQHLETSSPADSVAVSEHRRLMRLSNAPPSLEDTETLTRDFQYGSTVFGNSESLHPLAQRFRRHDEFGDEGVISAAHLPRPSQSPSQATALSRPPNASSSPTSPIVQGSKSQMPQIEEDMSGEQELDTSNLKPNV</sequence>
<comment type="caution">
    <text evidence="10">Lacks conserved residue(s) required for the propagation of feature annotation.</text>
</comment>
<feature type="compositionally biased region" description="Acidic residues" evidence="11">
    <location>
        <begin position="1017"/>
        <end position="1027"/>
    </location>
</feature>
<evidence type="ECO:0000256" key="3">
    <source>
        <dbReference type="ARBA" id="ARBA00018074"/>
    </source>
</evidence>
<evidence type="ECO:0000256" key="6">
    <source>
        <dbReference type="ARBA" id="ARBA00022989"/>
    </source>
</evidence>
<feature type="compositionally biased region" description="Polar residues" evidence="11">
    <location>
        <begin position="982"/>
        <end position="1015"/>
    </location>
</feature>
<feature type="region of interest" description="Disordered" evidence="11">
    <location>
        <begin position="649"/>
        <end position="677"/>
    </location>
</feature>